<reference evidence="2 3" key="1">
    <citation type="journal article" date="2024" name="J Genomics">
        <title>Draft genome sequencing and assembly of Favolaschia claudopus CIRM-BRFM 2984 isolated from oak limbs.</title>
        <authorList>
            <person name="Navarro D."/>
            <person name="Drula E."/>
            <person name="Chaduli D."/>
            <person name="Cazenave R."/>
            <person name="Ahrendt S."/>
            <person name="Wang J."/>
            <person name="Lipzen A."/>
            <person name="Daum C."/>
            <person name="Barry K."/>
            <person name="Grigoriev I.V."/>
            <person name="Favel A."/>
            <person name="Rosso M.N."/>
            <person name="Martin F."/>
        </authorList>
    </citation>
    <scope>NUCLEOTIDE SEQUENCE [LARGE SCALE GENOMIC DNA]</scope>
    <source>
        <strain evidence="2 3">CIRM-BRFM 2984</strain>
    </source>
</reference>
<dbReference type="AlphaFoldDB" id="A0AAW0AG55"/>
<sequence length="478" mass="53549">MANNTQTQFRGQIGKSLEEHCKKARSEADFLGRAVHSLQLPRSRGLEKGADHLEQFSGLGGREKQSLHCHGGKQDALVMVKDTTVKHGVEQETSLGAVSAKHVLSCAREVRCLLPEKSDAAKDRRVSRTQKGSAHGEFYNIRTGSQADILSWQSDVGTRIRLDAQQLQLNSRRRELALPAMEFYLGPCARVSAHTMERILINMESDFLGLAVYENDFHPPFANGKLLHKILIFGEISSLPVRVGHLTSVRLRVPDWSSHGWDRDALAAVYLTQISTLDCMYEADQTRDREKRVSPEIRPCSTGDEITVDVWTWSQFTQCYVLDVNGKYSQLKVTGDGSNFPFALGDTVIVGTSIHRYTDDFNTGRLHREYSIFAREMKKMRVKEAGDCPEALSAWGSASRRRQLEASLQVEKARVEAQPSKQEDDFVMLSTSLSDDVPSDRSSAAQSSQDEDEYFDVDSFKDEVDFDMLSTASSDTLE</sequence>
<evidence type="ECO:0000313" key="3">
    <source>
        <dbReference type="Proteomes" id="UP001362999"/>
    </source>
</evidence>
<proteinExistence type="predicted"/>
<feature type="region of interest" description="Disordered" evidence="1">
    <location>
        <begin position="432"/>
        <end position="455"/>
    </location>
</feature>
<gene>
    <name evidence="2" type="ORF">R3P38DRAFT_2791899</name>
</gene>
<accession>A0AAW0AG55</accession>
<name>A0AAW0AG55_9AGAR</name>
<evidence type="ECO:0000313" key="2">
    <source>
        <dbReference type="EMBL" id="KAK7008333.1"/>
    </source>
</evidence>
<evidence type="ECO:0000256" key="1">
    <source>
        <dbReference type="SAM" id="MobiDB-lite"/>
    </source>
</evidence>
<dbReference type="Proteomes" id="UP001362999">
    <property type="component" value="Unassembled WGS sequence"/>
</dbReference>
<organism evidence="2 3">
    <name type="scientific">Favolaschia claudopus</name>
    <dbReference type="NCBI Taxonomy" id="2862362"/>
    <lineage>
        <taxon>Eukaryota</taxon>
        <taxon>Fungi</taxon>
        <taxon>Dikarya</taxon>
        <taxon>Basidiomycota</taxon>
        <taxon>Agaricomycotina</taxon>
        <taxon>Agaricomycetes</taxon>
        <taxon>Agaricomycetidae</taxon>
        <taxon>Agaricales</taxon>
        <taxon>Marasmiineae</taxon>
        <taxon>Mycenaceae</taxon>
        <taxon>Favolaschia</taxon>
    </lineage>
</organism>
<dbReference type="EMBL" id="JAWWNJ010000068">
    <property type="protein sequence ID" value="KAK7008333.1"/>
    <property type="molecule type" value="Genomic_DNA"/>
</dbReference>
<protein>
    <submittedName>
        <fullName evidence="2">Uncharacterized protein</fullName>
    </submittedName>
</protein>
<keyword evidence="3" id="KW-1185">Reference proteome</keyword>
<comment type="caution">
    <text evidence="2">The sequence shown here is derived from an EMBL/GenBank/DDBJ whole genome shotgun (WGS) entry which is preliminary data.</text>
</comment>